<protein>
    <submittedName>
        <fullName evidence="1">Uncharacterized protein</fullName>
    </submittedName>
</protein>
<accession>J9G2W6</accession>
<name>J9G2W6_9ZZZZ</name>
<dbReference type="EMBL" id="AMCI01003062">
    <property type="protein sequence ID" value="EJX01189.1"/>
    <property type="molecule type" value="Genomic_DNA"/>
</dbReference>
<sequence length="46" mass="5467">MTIHTVLYWLKLLKHLIFLRPNISEKLPQARTVCCISTVPHFRFSN</sequence>
<comment type="caution">
    <text evidence="1">The sequence shown here is derived from an EMBL/GenBank/DDBJ whole genome shotgun (WGS) entry which is preliminary data.</text>
</comment>
<organism evidence="1">
    <name type="scientific">gut metagenome</name>
    <dbReference type="NCBI Taxonomy" id="749906"/>
    <lineage>
        <taxon>unclassified sequences</taxon>
        <taxon>metagenomes</taxon>
        <taxon>organismal metagenomes</taxon>
    </lineage>
</organism>
<reference evidence="1" key="1">
    <citation type="journal article" date="2012" name="PLoS ONE">
        <title>Gene sets for utilization of primary and secondary nutrition supplies in the distal gut of endangered iberian lynx.</title>
        <authorList>
            <person name="Alcaide M."/>
            <person name="Messina E."/>
            <person name="Richter M."/>
            <person name="Bargiela R."/>
            <person name="Peplies J."/>
            <person name="Huws S.A."/>
            <person name="Newbold C.J."/>
            <person name="Golyshin P.N."/>
            <person name="Simon M.A."/>
            <person name="Lopez G."/>
            <person name="Yakimov M.M."/>
            <person name="Ferrer M."/>
        </authorList>
    </citation>
    <scope>NUCLEOTIDE SEQUENCE</scope>
</reference>
<proteinExistence type="predicted"/>
<gene>
    <name evidence="1" type="ORF">EVA_10705</name>
</gene>
<evidence type="ECO:0000313" key="1">
    <source>
        <dbReference type="EMBL" id="EJX01189.1"/>
    </source>
</evidence>
<dbReference type="AlphaFoldDB" id="J9G2W6"/>